<name>A0A9N7MV99_STRHE</name>
<dbReference type="EMBL" id="CACSLK010011676">
    <property type="protein sequence ID" value="CAA0813649.1"/>
    <property type="molecule type" value="Genomic_DNA"/>
</dbReference>
<dbReference type="Proteomes" id="UP001153555">
    <property type="component" value="Unassembled WGS sequence"/>
</dbReference>
<evidence type="ECO:0000313" key="1">
    <source>
        <dbReference type="EMBL" id="CAA0813649.1"/>
    </source>
</evidence>
<gene>
    <name evidence="1" type="ORF">SHERM_14202</name>
</gene>
<reference evidence="1" key="1">
    <citation type="submission" date="2019-12" db="EMBL/GenBank/DDBJ databases">
        <authorList>
            <person name="Scholes J."/>
        </authorList>
    </citation>
    <scope>NUCLEOTIDE SEQUENCE</scope>
</reference>
<organism evidence="1 2">
    <name type="scientific">Striga hermonthica</name>
    <name type="common">Purple witchweed</name>
    <name type="synonym">Buchnera hermonthica</name>
    <dbReference type="NCBI Taxonomy" id="68872"/>
    <lineage>
        <taxon>Eukaryota</taxon>
        <taxon>Viridiplantae</taxon>
        <taxon>Streptophyta</taxon>
        <taxon>Embryophyta</taxon>
        <taxon>Tracheophyta</taxon>
        <taxon>Spermatophyta</taxon>
        <taxon>Magnoliopsida</taxon>
        <taxon>eudicotyledons</taxon>
        <taxon>Gunneridae</taxon>
        <taxon>Pentapetalae</taxon>
        <taxon>asterids</taxon>
        <taxon>lamiids</taxon>
        <taxon>Lamiales</taxon>
        <taxon>Orobanchaceae</taxon>
        <taxon>Buchnereae</taxon>
        <taxon>Striga</taxon>
    </lineage>
</organism>
<sequence length="281" mass="32223">MTQVIDRIVQYAYMNTFIFRLRKLQAIAGSYDPASSTKNLLSSFGWEVNYIEPISASAVLASTNLVGYCQLASKYEMSKKSVLFLSGAGFRVRARLGTPYLSQRYRRILAVLDKPLNMASDPNTGKGWQPLEWLIGRGQLHRAYLKGILVNLVREKSAPKELRLPPSNLTFEGERDNLEYTLVRNWMELWLQYLKWYSLLFLNPDPSLYTLFNPPVVSYDYKKNFHEDREASRRFSLIFCVYDMGEGEGKGPGWTLHRVWCGKESALAPNANYILTACPSF</sequence>
<protein>
    <submittedName>
        <fullName evidence="1">Uncharacterized mitochondrial protein AtMg01310</fullName>
    </submittedName>
</protein>
<proteinExistence type="predicted"/>
<accession>A0A9N7MV99</accession>
<evidence type="ECO:0000313" key="2">
    <source>
        <dbReference type="Proteomes" id="UP001153555"/>
    </source>
</evidence>
<dbReference type="AlphaFoldDB" id="A0A9N7MV99"/>
<comment type="caution">
    <text evidence="1">The sequence shown here is derived from an EMBL/GenBank/DDBJ whole genome shotgun (WGS) entry which is preliminary data.</text>
</comment>
<keyword evidence="2" id="KW-1185">Reference proteome</keyword>